<keyword evidence="1" id="KW-1133">Transmembrane helix</keyword>
<sequence length="49" mass="5600">MDLFKGLFDLSKLPAKFFVLFAFVTGLILFANEITLEKLQLDSIRNTYG</sequence>
<dbReference type="EMBL" id="LAZR01017170">
    <property type="protein sequence ID" value="KKM01541.1"/>
    <property type="molecule type" value="Genomic_DNA"/>
</dbReference>
<reference evidence="2" key="1">
    <citation type="journal article" date="2015" name="Nature">
        <title>Complex archaea that bridge the gap between prokaryotes and eukaryotes.</title>
        <authorList>
            <person name="Spang A."/>
            <person name="Saw J.H."/>
            <person name="Jorgensen S.L."/>
            <person name="Zaremba-Niedzwiedzka K."/>
            <person name="Martijn J."/>
            <person name="Lind A.E."/>
            <person name="van Eijk R."/>
            <person name="Schleper C."/>
            <person name="Guy L."/>
            <person name="Ettema T.J."/>
        </authorList>
    </citation>
    <scope>NUCLEOTIDE SEQUENCE</scope>
</reference>
<dbReference type="AlphaFoldDB" id="A0A0F9J6M2"/>
<protein>
    <submittedName>
        <fullName evidence="2">Uncharacterized protein</fullName>
    </submittedName>
</protein>
<accession>A0A0F9J6M2</accession>
<feature type="transmembrane region" description="Helical" evidence="1">
    <location>
        <begin position="17"/>
        <end position="36"/>
    </location>
</feature>
<keyword evidence="1" id="KW-0472">Membrane</keyword>
<gene>
    <name evidence="2" type="ORF">LCGC14_1793370</name>
</gene>
<name>A0A0F9J6M2_9ZZZZ</name>
<organism evidence="2">
    <name type="scientific">marine sediment metagenome</name>
    <dbReference type="NCBI Taxonomy" id="412755"/>
    <lineage>
        <taxon>unclassified sequences</taxon>
        <taxon>metagenomes</taxon>
        <taxon>ecological metagenomes</taxon>
    </lineage>
</organism>
<feature type="non-terminal residue" evidence="2">
    <location>
        <position position="49"/>
    </location>
</feature>
<evidence type="ECO:0000256" key="1">
    <source>
        <dbReference type="SAM" id="Phobius"/>
    </source>
</evidence>
<keyword evidence="1" id="KW-0812">Transmembrane</keyword>
<evidence type="ECO:0000313" key="2">
    <source>
        <dbReference type="EMBL" id="KKM01541.1"/>
    </source>
</evidence>
<proteinExistence type="predicted"/>
<comment type="caution">
    <text evidence="2">The sequence shown here is derived from an EMBL/GenBank/DDBJ whole genome shotgun (WGS) entry which is preliminary data.</text>
</comment>